<organism evidence="1 2">
    <name type="scientific">Prunus armeniaca</name>
    <name type="common">Apricot</name>
    <name type="synonym">Armeniaca vulgaris</name>
    <dbReference type="NCBI Taxonomy" id="36596"/>
    <lineage>
        <taxon>Eukaryota</taxon>
        <taxon>Viridiplantae</taxon>
        <taxon>Streptophyta</taxon>
        <taxon>Embryophyta</taxon>
        <taxon>Tracheophyta</taxon>
        <taxon>Spermatophyta</taxon>
        <taxon>Magnoliopsida</taxon>
        <taxon>eudicotyledons</taxon>
        <taxon>Gunneridae</taxon>
        <taxon>Pentapetalae</taxon>
        <taxon>rosids</taxon>
        <taxon>fabids</taxon>
        <taxon>Rosales</taxon>
        <taxon>Rosaceae</taxon>
        <taxon>Amygdaloideae</taxon>
        <taxon>Amygdaleae</taxon>
        <taxon>Prunus</taxon>
    </lineage>
</organism>
<dbReference type="Proteomes" id="UP000507222">
    <property type="component" value="Unassembled WGS sequence"/>
</dbReference>
<accession>A0A6J5VLH2</accession>
<sequence length="157" mass="16957">MNVNHAGGGLNKRSALGESLGIWFILANGKCTSSPSNFLPSTVVVIEVRISTLTRTGQYARPMTNNSSEDMAHDLPLVDKAKHISASLVAYGSSHPRSCIVHLPIGAFVAVVAPLFENALGLYHTCQTFVGATYFAAFRLVYLSSNVVKLYRLLETD</sequence>
<gene>
    <name evidence="1" type="ORF">CURHAP_LOCUS47273</name>
</gene>
<name>A0A6J5VLH2_PRUAR</name>
<reference evidence="1 2" key="1">
    <citation type="submission" date="2020-05" db="EMBL/GenBank/DDBJ databases">
        <authorList>
            <person name="Campoy J."/>
            <person name="Schneeberger K."/>
            <person name="Spophaly S."/>
        </authorList>
    </citation>
    <scope>NUCLEOTIDE SEQUENCE [LARGE SCALE GENOMIC DNA]</scope>
    <source>
        <strain evidence="1">PruArmRojPasFocal</strain>
    </source>
</reference>
<dbReference type="EMBL" id="CAEKDK010000008">
    <property type="protein sequence ID" value="CAB4288991.1"/>
    <property type="molecule type" value="Genomic_DNA"/>
</dbReference>
<proteinExistence type="predicted"/>
<evidence type="ECO:0000313" key="1">
    <source>
        <dbReference type="EMBL" id="CAB4288991.1"/>
    </source>
</evidence>
<protein>
    <submittedName>
        <fullName evidence="1">Uncharacterized protein</fullName>
    </submittedName>
</protein>
<dbReference type="AlphaFoldDB" id="A0A6J5VLH2"/>
<evidence type="ECO:0000313" key="2">
    <source>
        <dbReference type="Proteomes" id="UP000507222"/>
    </source>
</evidence>